<dbReference type="AlphaFoldDB" id="X8DB38"/>
<sequence>MALIAVAAATYLMAIGRYGPSWTAYGIAGIVTATLPLISWQRVRRLRRLLTRV</sequence>
<name>X8DB38_MYCXE</name>
<feature type="transmembrane region" description="Helical" evidence="1">
    <location>
        <begin position="24"/>
        <end position="43"/>
    </location>
</feature>
<organism evidence="2">
    <name type="scientific">Mycobacterium xenopi 4042</name>
    <dbReference type="NCBI Taxonomy" id="1299334"/>
    <lineage>
        <taxon>Bacteria</taxon>
        <taxon>Bacillati</taxon>
        <taxon>Actinomycetota</taxon>
        <taxon>Actinomycetes</taxon>
        <taxon>Mycobacteriales</taxon>
        <taxon>Mycobacteriaceae</taxon>
        <taxon>Mycobacterium</taxon>
    </lineage>
</organism>
<evidence type="ECO:0000256" key="1">
    <source>
        <dbReference type="SAM" id="Phobius"/>
    </source>
</evidence>
<dbReference type="PATRIC" id="fig|1299334.3.peg.2355"/>
<dbReference type="InterPro" id="IPR024381">
    <property type="entry name" value="DUF2561"/>
</dbReference>
<keyword evidence="1" id="KW-1133">Transmembrane helix</keyword>
<reference evidence="2" key="1">
    <citation type="submission" date="2014-01" db="EMBL/GenBank/DDBJ databases">
        <authorList>
            <person name="Brown-Elliot B."/>
            <person name="Wallace R."/>
            <person name="Lenaerts A."/>
            <person name="Ordway D."/>
            <person name="DeGroote M.A."/>
            <person name="Parker T."/>
            <person name="Sizemore C."/>
            <person name="Tallon L.J."/>
            <person name="Sadzewicz L.K."/>
            <person name="Sengamalay N."/>
            <person name="Fraser C.M."/>
            <person name="Hine E."/>
            <person name="Shefchek K.A."/>
            <person name="Das S.P."/>
            <person name="Tettelin H."/>
        </authorList>
    </citation>
    <scope>NUCLEOTIDE SEQUENCE [LARGE SCALE GENOMIC DNA]</scope>
    <source>
        <strain evidence="2">4042</strain>
    </source>
</reference>
<keyword evidence="1" id="KW-0812">Transmembrane</keyword>
<protein>
    <submittedName>
        <fullName evidence="2">Uncharacterized protein</fullName>
    </submittedName>
</protein>
<gene>
    <name evidence="2" type="ORF">I553_8196</name>
</gene>
<dbReference type="Pfam" id="PF10812">
    <property type="entry name" value="DUF2561"/>
    <property type="match status" value="1"/>
</dbReference>
<comment type="caution">
    <text evidence="2">The sequence shown here is derived from an EMBL/GenBank/DDBJ whole genome shotgun (WGS) entry which is preliminary data.</text>
</comment>
<proteinExistence type="predicted"/>
<dbReference type="EMBL" id="JAOB01000026">
    <property type="protein sequence ID" value="EUA65594.1"/>
    <property type="molecule type" value="Genomic_DNA"/>
</dbReference>
<keyword evidence="1" id="KW-0472">Membrane</keyword>
<evidence type="ECO:0000313" key="2">
    <source>
        <dbReference type="EMBL" id="EUA65594.1"/>
    </source>
</evidence>
<accession>X8DB38</accession>